<evidence type="ECO:0000313" key="5">
    <source>
        <dbReference type="EMBL" id="QDP97699.1"/>
    </source>
</evidence>
<reference evidence="5 6" key="1">
    <citation type="submission" date="2019-07" db="EMBL/GenBank/DDBJ databases">
        <title>Microlunatus dokdonensis sp. nov. isolated from the rhizospheric soil of the wild plant Elymus tsukushiensis.</title>
        <authorList>
            <person name="Ghim S.-Y."/>
            <person name="Hwang Y.-J."/>
            <person name="Son J.-S."/>
            <person name="Shin J.-H."/>
        </authorList>
    </citation>
    <scope>NUCLEOTIDE SEQUENCE [LARGE SCALE GENOMIC DNA]</scope>
    <source>
        <strain evidence="5 6">KUDC0627</strain>
    </source>
</reference>
<dbReference type="Proteomes" id="UP000319263">
    <property type="component" value="Chromosome"/>
</dbReference>
<organism evidence="5 6">
    <name type="scientific">Microlunatus elymi</name>
    <dbReference type="NCBI Taxonomy" id="2596828"/>
    <lineage>
        <taxon>Bacteria</taxon>
        <taxon>Bacillati</taxon>
        <taxon>Actinomycetota</taxon>
        <taxon>Actinomycetes</taxon>
        <taxon>Propionibacteriales</taxon>
        <taxon>Propionibacteriaceae</taxon>
        <taxon>Microlunatus</taxon>
    </lineage>
</organism>
<dbReference type="InterPro" id="IPR029058">
    <property type="entry name" value="AB_hydrolase_fold"/>
</dbReference>
<keyword evidence="6" id="KW-1185">Reference proteome</keyword>
<keyword evidence="3" id="KW-0378">Hydrolase</keyword>
<keyword evidence="2" id="KW-0732">Signal</keyword>
<dbReference type="InterPro" id="IPR054579">
    <property type="entry name" value="GCE-like_dom"/>
</dbReference>
<sequence length="315" mass="34246">MINTRQVIDDFGRHVYGVTPRLKLAVTSKVLDYQAAFGAGSRSRHELTITGERGEHRLELLLCLPNIDQSPVFLGLNFDGNDAVLQQWPIELLMRRGYGVASVHASAIEPDRNGGAADGVRRILGIGPDDEGAPATWGTIGVWAWGLSLIRRQLTDYAHVQRDKIIAVGHSRMGKAALWAAAQDEGFAAVISNEAGCSGDSLHRHRAGEDIAAITTNFPYWFTSGYADYAGRDDELPVDQDQLLAAIAPRPVHVGSASEDDWADPLGQFLCVQSARKLNEGLGPVGFHLRPGDHGLLTEDWLHYLAFADTHLSGP</sequence>
<protein>
    <recommendedName>
        <fullName evidence="4">4-O-methyl-glucuronoyl methylesterase-like domain-containing protein</fullName>
    </recommendedName>
</protein>
<proteinExistence type="predicted"/>
<evidence type="ECO:0000256" key="1">
    <source>
        <dbReference type="ARBA" id="ARBA00022487"/>
    </source>
</evidence>
<dbReference type="KEGG" id="mik:FOE78_18885"/>
<dbReference type="SUPFAM" id="SSF53474">
    <property type="entry name" value="alpha/beta-Hydrolases"/>
    <property type="match status" value="1"/>
</dbReference>
<name>A0A516Q2P6_9ACTN</name>
<evidence type="ECO:0000256" key="2">
    <source>
        <dbReference type="ARBA" id="ARBA00022729"/>
    </source>
</evidence>
<feature type="domain" description="4-O-methyl-glucuronoyl methylesterase-like" evidence="4">
    <location>
        <begin position="136"/>
        <end position="283"/>
    </location>
</feature>
<dbReference type="Pfam" id="PF22244">
    <property type="entry name" value="GCE_fung"/>
    <property type="match status" value="1"/>
</dbReference>
<evidence type="ECO:0000313" key="6">
    <source>
        <dbReference type="Proteomes" id="UP000319263"/>
    </source>
</evidence>
<accession>A0A516Q2P6</accession>
<evidence type="ECO:0000259" key="4">
    <source>
        <dbReference type="Pfam" id="PF22244"/>
    </source>
</evidence>
<evidence type="ECO:0000256" key="3">
    <source>
        <dbReference type="ARBA" id="ARBA00022801"/>
    </source>
</evidence>
<dbReference type="Gene3D" id="3.40.50.1820">
    <property type="entry name" value="alpha/beta hydrolase"/>
    <property type="match status" value="1"/>
</dbReference>
<keyword evidence="1" id="KW-0719">Serine esterase</keyword>
<dbReference type="GO" id="GO:0052689">
    <property type="term" value="F:carboxylic ester hydrolase activity"/>
    <property type="evidence" value="ECO:0007669"/>
    <property type="project" value="UniProtKB-KW"/>
</dbReference>
<dbReference type="RefSeq" id="WP_143987656.1">
    <property type="nucleotide sequence ID" value="NZ_CP041692.1"/>
</dbReference>
<dbReference type="AlphaFoldDB" id="A0A516Q2P6"/>
<gene>
    <name evidence="5" type="ORF">FOE78_18885</name>
</gene>
<dbReference type="OrthoDB" id="5171482at2"/>
<dbReference type="EMBL" id="CP041692">
    <property type="protein sequence ID" value="QDP97699.1"/>
    <property type="molecule type" value="Genomic_DNA"/>
</dbReference>